<dbReference type="PANTHER" id="PTHR42879:SF2">
    <property type="entry name" value="3-OXOACYL-[ACYL-CARRIER-PROTEIN] REDUCTASE FABG"/>
    <property type="match status" value="1"/>
</dbReference>
<comment type="caution">
    <text evidence="2">The sequence shown here is derived from an EMBL/GenBank/DDBJ whole genome shotgun (WGS) entry which is preliminary data.</text>
</comment>
<protein>
    <submittedName>
        <fullName evidence="2">SDR family oxidoreductase</fullName>
    </submittedName>
</protein>
<dbReference type="Gene3D" id="3.40.50.720">
    <property type="entry name" value="NAD(P)-binding Rossmann-like Domain"/>
    <property type="match status" value="1"/>
</dbReference>
<dbReference type="InterPro" id="IPR050259">
    <property type="entry name" value="SDR"/>
</dbReference>
<evidence type="ECO:0000313" key="3">
    <source>
        <dbReference type="Proteomes" id="UP001500466"/>
    </source>
</evidence>
<dbReference type="PANTHER" id="PTHR42879">
    <property type="entry name" value="3-OXOACYL-(ACYL-CARRIER-PROTEIN) REDUCTASE"/>
    <property type="match status" value="1"/>
</dbReference>
<keyword evidence="3" id="KW-1185">Reference proteome</keyword>
<sequence>MFELQHKTALVTGAGQGVGAGIAGLLAEQGALVAVNDVDAERAEATAAKIRDAGYLAKALPFDVTDYEQVTAAVAAFARKASPFDVLVNNAGNAGSGAFRPKPFRASEPEEWRRFTDVNLFGVMNCAKAVIEGMSSRGHGRIITIASGSGVVGQAIGVSLYAAAKGGAIAFMRHLALEMASEGITANTIALGMIDPATSGRVANHTKKLAARIPVGRTGAPEDAGALCAFLASDQASWITGQTIHLNGGSYTS</sequence>
<comment type="similarity">
    <text evidence="1">Belongs to the short-chain dehydrogenases/reductases (SDR) family.</text>
</comment>
<dbReference type="RefSeq" id="WP_345680169.1">
    <property type="nucleotide sequence ID" value="NZ_BAABHS010000042.1"/>
</dbReference>
<evidence type="ECO:0000256" key="1">
    <source>
        <dbReference type="ARBA" id="ARBA00006484"/>
    </source>
</evidence>
<evidence type="ECO:0000313" key="2">
    <source>
        <dbReference type="EMBL" id="GAA4990975.1"/>
    </source>
</evidence>
<dbReference type="PRINTS" id="PR00081">
    <property type="entry name" value="GDHRDH"/>
</dbReference>
<dbReference type="InterPro" id="IPR036291">
    <property type="entry name" value="NAD(P)-bd_dom_sf"/>
</dbReference>
<organism evidence="2 3">
    <name type="scientific">Yinghuangia aomiensis</name>
    <dbReference type="NCBI Taxonomy" id="676205"/>
    <lineage>
        <taxon>Bacteria</taxon>
        <taxon>Bacillati</taxon>
        <taxon>Actinomycetota</taxon>
        <taxon>Actinomycetes</taxon>
        <taxon>Kitasatosporales</taxon>
        <taxon>Streptomycetaceae</taxon>
        <taxon>Yinghuangia</taxon>
    </lineage>
</organism>
<reference evidence="3" key="1">
    <citation type="journal article" date="2019" name="Int. J. Syst. Evol. Microbiol.">
        <title>The Global Catalogue of Microorganisms (GCM) 10K type strain sequencing project: providing services to taxonomists for standard genome sequencing and annotation.</title>
        <authorList>
            <consortium name="The Broad Institute Genomics Platform"/>
            <consortium name="The Broad Institute Genome Sequencing Center for Infectious Disease"/>
            <person name="Wu L."/>
            <person name="Ma J."/>
        </authorList>
    </citation>
    <scope>NUCLEOTIDE SEQUENCE [LARGE SCALE GENOMIC DNA]</scope>
    <source>
        <strain evidence="3">JCM 17986</strain>
    </source>
</reference>
<dbReference type="Pfam" id="PF13561">
    <property type="entry name" value="adh_short_C2"/>
    <property type="match status" value="1"/>
</dbReference>
<dbReference type="InterPro" id="IPR002347">
    <property type="entry name" value="SDR_fam"/>
</dbReference>
<accession>A0ABP9I7S5</accession>
<dbReference type="PRINTS" id="PR00080">
    <property type="entry name" value="SDRFAMILY"/>
</dbReference>
<dbReference type="SUPFAM" id="SSF51735">
    <property type="entry name" value="NAD(P)-binding Rossmann-fold domains"/>
    <property type="match status" value="1"/>
</dbReference>
<name>A0ABP9I7S5_9ACTN</name>
<dbReference type="Proteomes" id="UP001500466">
    <property type="component" value="Unassembled WGS sequence"/>
</dbReference>
<proteinExistence type="inferred from homology"/>
<dbReference type="EMBL" id="BAABHS010000042">
    <property type="protein sequence ID" value="GAA4990975.1"/>
    <property type="molecule type" value="Genomic_DNA"/>
</dbReference>
<gene>
    <name evidence="2" type="ORF">GCM10023205_73420</name>
</gene>